<keyword evidence="1" id="KW-0472">Membrane</keyword>
<keyword evidence="1" id="KW-1133">Transmembrane helix</keyword>
<feature type="transmembrane region" description="Helical" evidence="1">
    <location>
        <begin position="12"/>
        <end position="34"/>
    </location>
</feature>
<dbReference type="AlphaFoldDB" id="A0A1N7JY41"/>
<keyword evidence="1" id="KW-0812">Transmembrane</keyword>
<dbReference type="RefSeq" id="WP_076399368.1">
    <property type="nucleotide sequence ID" value="NZ_FTOA01000002.1"/>
</dbReference>
<keyword evidence="3" id="KW-1185">Reference proteome</keyword>
<reference evidence="2 3" key="1">
    <citation type="submission" date="2017-01" db="EMBL/GenBank/DDBJ databases">
        <authorList>
            <person name="Mah S.A."/>
            <person name="Swanson W.J."/>
            <person name="Moy G.W."/>
            <person name="Vacquier V.D."/>
        </authorList>
    </citation>
    <scope>NUCLEOTIDE SEQUENCE [LARGE SCALE GENOMIC DNA]</scope>
    <source>
        <strain evidence="2 3">DSM 11589</strain>
    </source>
</reference>
<protein>
    <submittedName>
        <fullName evidence="2">Uncharacterized protein</fullName>
    </submittedName>
</protein>
<evidence type="ECO:0000313" key="3">
    <source>
        <dbReference type="Proteomes" id="UP000185678"/>
    </source>
</evidence>
<feature type="transmembrane region" description="Helical" evidence="1">
    <location>
        <begin position="54"/>
        <end position="77"/>
    </location>
</feature>
<evidence type="ECO:0000256" key="1">
    <source>
        <dbReference type="SAM" id="Phobius"/>
    </source>
</evidence>
<dbReference type="Proteomes" id="UP000185678">
    <property type="component" value="Unassembled WGS sequence"/>
</dbReference>
<sequence>MPLKKHERHVLGFLLQHLLYGTLGGFLFGILLLWRDIGGIYTMAQRSDDTVLIIGLLFFGLFITFGSVGMGIGIMGMGEDKN</sequence>
<name>A0A1N7JY41_9PROT</name>
<accession>A0A1N7JY41</accession>
<gene>
    <name evidence="2" type="ORF">SAMN05421779_102519</name>
</gene>
<evidence type="ECO:0000313" key="2">
    <source>
        <dbReference type="EMBL" id="SIS54259.1"/>
    </source>
</evidence>
<proteinExistence type="predicted"/>
<organism evidence="2 3">
    <name type="scientific">Insolitispirillum peregrinum</name>
    <dbReference type="NCBI Taxonomy" id="80876"/>
    <lineage>
        <taxon>Bacteria</taxon>
        <taxon>Pseudomonadati</taxon>
        <taxon>Pseudomonadota</taxon>
        <taxon>Alphaproteobacteria</taxon>
        <taxon>Rhodospirillales</taxon>
        <taxon>Novispirillaceae</taxon>
        <taxon>Insolitispirillum</taxon>
    </lineage>
</organism>
<dbReference type="EMBL" id="FTOA01000002">
    <property type="protein sequence ID" value="SIS54259.1"/>
    <property type="molecule type" value="Genomic_DNA"/>
</dbReference>